<dbReference type="RefSeq" id="WP_229722110.1">
    <property type="nucleotide sequence ID" value="NZ_BMFK01000001.1"/>
</dbReference>
<name>A0A917AIJ9_9BACI</name>
<evidence type="ECO:0000313" key="1">
    <source>
        <dbReference type="EMBL" id="GGE55681.1"/>
    </source>
</evidence>
<reference evidence="1" key="2">
    <citation type="submission" date="2020-09" db="EMBL/GenBank/DDBJ databases">
        <authorList>
            <person name="Sun Q."/>
            <person name="Zhou Y."/>
        </authorList>
    </citation>
    <scope>NUCLEOTIDE SEQUENCE</scope>
    <source>
        <strain evidence="1">CGMCC 1.12698</strain>
    </source>
</reference>
<comment type="caution">
    <text evidence="1">The sequence shown here is derived from an EMBL/GenBank/DDBJ whole genome shotgun (WGS) entry which is preliminary data.</text>
</comment>
<accession>A0A917AIJ9</accession>
<gene>
    <name evidence="1" type="ORF">GCM10007140_02550</name>
</gene>
<reference evidence="1" key="1">
    <citation type="journal article" date="2014" name="Int. J. Syst. Evol. Microbiol.">
        <title>Complete genome sequence of Corynebacterium casei LMG S-19264T (=DSM 44701T), isolated from a smear-ripened cheese.</title>
        <authorList>
            <consortium name="US DOE Joint Genome Institute (JGI-PGF)"/>
            <person name="Walter F."/>
            <person name="Albersmeier A."/>
            <person name="Kalinowski J."/>
            <person name="Ruckert C."/>
        </authorList>
    </citation>
    <scope>NUCLEOTIDE SEQUENCE</scope>
    <source>
        <strain evidence="1">CGMCC 1.12698</strain>
    </source>
</reference>
<protein>
    <submittedName>
        <fullName evidence="1">Uncharacterized protein</fullName>
    </submittedName>
</protein>
<dbReference type="AlphaFoldDB" id="A0A917AIJ9"/>
<evidence type="ECO:0000313" key="2">
    <source>
        <dbReference type="Proteomes" id="UP000605259"/>
    </source>
</evidence>
<sequence>MFFSRKKKKYVMGGELKEERCKVEERGTEKHDVERYFRPSCLPVLNTRISRDFFDPYYDKKYDEIVLPSRVVKSPEDTILYYFSVLWEAAYFAYLDGRPCGSVGAGTIPYPVAYNFLSKAYQKRISYKTFLTSFTDIAHVNLIKINHVQVDIEHPHVLRYFIEIETIQSTSKHSSSFIYYYGYVYIKKDSNGYYINDMEFYEEDFLCAAYHLWQHNAEAVVAAKYGNWCNLVKKILPTKQDGYVKTIGALGDDGEAYQFVFFQLTNDTDVLVGQYKKGASGKWEDLHLVPEDCTKQKG</sequence>
<proteinExistence type="predicted"/>
<dbReference type="Proteomes" id="UP000605259">
    <property type="component" value="Unassembled WGS sequence"/>
</dbReference>
<dbReference type="EMBL" id="BMFK01000001">
    <property type="protein sequence ID" value="GGE55681.1"/>
    <property type="molecule type" value="Genomic_DNA"/>
</dbReference>
<organism evidence="1 2">
    <name type="scientific">Priestia taiwanensis</name>
    <dbReference type="NCBI Taxonomy" id="1347902"/>
    <lineage>
        <taxon>Bacteria</taxon>
        <taxon>Bacillati</taxon>
        <taxon>Bacillota</taxon>
        <taxon>Bacilli</taxon>
        <taxon>Bacillales</taxon>
        <taxon>Bacillaceae</taxon>
        <taxon>Priestia</taxon>
    </lineage>
</organism>
<keyword evidence="2" id="KW-1185">Reference proteome</keyword>